<dbReference type="InterPro" id="IPR053717">
    <property type="entry name" value="MerB_lyase_sf"/>
</dbReference>
<dbReference type="OrthoDB" id="7185309at2"/>
<evidence type="ECO:0000313" key="2">
    <source>
        <dbReference type="Proteomes" id="UP000271587"/>
    </source>
</evidence>
<organism evidence="1 2">
    <name type="scientific">Corynebacterium gerontici</name>
    <dbReference type="NCBI Taxonomy" id="2079234"/>
    <lineage>
        <taxon>Bacteria</taxon>
        <taxon>Bacillati</taxon>
        <taxon>Actinomycetota</taxon>
        <taxon>Actinomycetes</taxon>
        <taxon>Mycobacteriales</taxon>
        <taxon>Corynebacteriaceae</taxon>
        <taxon>Corynebacterium</taxon>
    </lineage>
</organism>
<evidence type="ECO:0000313" key="1">
    <source>
        <dbReference type="EMBL" id="AZA10443.1"/>
    </source>
</evidence>
<keyword evidence="1" id="KW-0456">Lyase</keyword>
<keyword evidence="2" id="KW-1185">Reference proteome</keyword>
<dbReference type="SUPFAM" id="SSF160387">
    <property type="entry name" value="NosL/MerB-like"/>
    <property type="match status" value="1"/>
</dbReference>
<dbReference type="Proteomes" id="UP000271587">
    <property type="component" value="Chromosome"/>
</dbReference>
<protein>
    <submittedName>
        <fullName evidence="1">Alkylmercury lyase</fullName>
        <ecNumber evidence="1">4.99.1.2</ecNumber>
    </submittedName>
</protein>
<accession>A0A3G6IY03</accession>
<dbReference type="Gene3D" id="3.30.450.410">
    <property type="match status" value="1"/>
</dbReference>
<dbReference type="AlphaFoldDB" id="A0A3G6IY03"/>
<dbReference type="GO" id="GO:0018836">
    <property type="term" value="F:alkylmercury lyase activity"/>
    <property type="evidence" value="ECO:0007669"/>
    <property type="project" value="UniProtKB-EC"/>
</dbReference>
<proteinExistence type="predicted"/>
<sequence length="187" mass="21051">MDILATRIRDALNLNDRQSRRAFYELLKRLRSGPVPLAELNVQQRWVVNRAQEIESDKTHVQGLLLTHNETPHHTRWGYTWCVFDALLCEAVFGEASNLRTSCVASGDPVIVNETAAQRVWVSLPWRFEEGVGLRQSFCCKSRAYLQLPEAAQLQEGVCFVSLAEAREIARRVADLLLQGEAGGMAS</sequence>
<reference evidence="1 2" key="1">
    <citation type="submission" date="2018-11" db="EMBL/GenBank/DDBJ databases">
        <authorList>
            <person name="Kleinhagauer T."/>
            <person name="Glaeser S.P."/>
            <person name="Spergser J."/>
            <person name="Ruckert C."/>
            <person name="Kaempfer P."/>
            <person name="Busse H.-J."/>
        </authorList>
    </citation>
    <scope>NUCLEOTIDE SEQUENCE [LARGE SCALE GENOMIC DNA]</scope>
    <source>
        <strain evidence="1 2">W8</strain>
    </source>
</reference>
<dbReference type="RefSeq" id="WP_123932773.1">
    <property type="nucleotide sequence ID" value="NZ_CP033897.1"/>
</dbReference>
<dbReference type="InterPro" id="IPR004927">
    <property type="entry name" value="MerB"/>
</dbReference>
<gene>
    <name evidence="1" type="primary">merB</name>
    <name evidence="1" type="ORF">CGERO_00525</name>
</gene>
<dbReference type="Pfam" id="PF03243">
    <property type="entry name" value="MerB"/>
    <property type="match status" value="1"/>
</dbReference>
<dbReference type="KEGG" id="cgk:CGERO_00525"/>
<dbReference type="EC" id="4.99.1.2" evidence="1"/>
<dbReference type="EMBL" id="CP033897">
    <property type="protein sequence ID" value="AZA10443.1"/>
    <property type="molecule type" value="Genomic_DNA"/>
</dbReference>
<name>A0A3G6IY03_9CORY</name>